<organism evidence="20 21">
    <name type="scientific">Colletotrichum cuscutae</name>
    <dbReference type="NCBI Taxonomy" id="1209917"/>
    <lineage>
        <taxon>Eukaryota</taxon>
        <taxon>Fungi</taxon>
        <taxon>Dikarya</taxon>
        <taxon>Ascomycota</taxon>
        <taxon>Pezizomycotina</taxon>
        <taxon>Sordariomycetes</taxon>
        <taxon>Hypocreomycetidae</taxon>
        <taxon>Glomerellales</taxon>
        <taxon>Glomerellaceae</taxon>
        <taxon>Colletotrichum</taxon>
        <taxon>Colletotrichum acutatum species complex</taxon>
    </lineage>
</organism>
<keyword evidence="14" id="KW-0496">Mitochondrion</keyword>
<dbReference type="CDD" id="cd18182">
    <property type="entry name" value="ATP-synt_Fo_c_ATP5G3"/>
    <property type="match status" value="1"/>
</dbReference>
<dbReference type="HAMAP" id="MF_01396">
    <property type="entry name" value="ATP_synth_c_bact"/>
    <property type="match status" value="1"/>
</dbReference>
<evidence type="ECO:0000256" key="10">
    <source>
        <dbReference type="ARBA" id="ARBA00022946"/>
    </source>
</evidence>
<keyword evidence="8 18" id="KW-0812">Transmembrane</keyword>
<dbReference type="PANTHER" id="PTHR10031">
    <property type="entry name" value="ATP SYNTHASE LIPID-BINDING PROTEIN, MITOCHONDRIAL"/>
    <property type="match status" value="1"/>
</dbReference>
<evidence type="ECO:0000256" key="14">
    <source>
        <dbReference type="ARBA" id="ARBA00023128"/>
    </source>
</evidence>
<evidence type="ECO:0000256" key="18">
    <source>
        <dbReference type="SAM" id="Phobius"/>
    </source>
</evidence>
<feature type="domain" description="V-ATPase proteolipid subunit C-like" evidence="19">
    <location>
        <begin position="229"/>
        <end position="290"/>
    </location>
</feature>
<evidence type="ECO:0000256" key="12">
    <source>
        <dbReference type="ARBA" id="ARBA00023065"/>
    </source>
</evidence>
<keyword evidence="21" id="KW-1185">Reference proteome</keyword>
<keyword evidence="13" id="KW-0446">Lipid-binding</keyword>
<evidence type="ECO:0000256" key="4">
    <source>
        <dbReference type="ARBA" id="ARBA00011648"/>
    </source>
</evidence>
<dbReference type="GO" id="GO:0031966">
    <property type="term" value="C:mitochondrial membrane"/>
    <property type="evidence" value="ECO:0007669"/>
    <property type="project" value="UniProtKB-SubCell"/>
</dbReference>
<evidence type="ECO:0000256" key="9">
    <source>
        <dbReference type="ARBA" id="ARBA00022781"/>
    </source>
</evidence>
<keyword evidence="15 18" id="KW-0472">Membrane</keyword>
<dbReference type="SUPFAM" id="SSF81333">
    <property type="entry name" value="F1F0 ATP synthase subunit C"/>
    <property type="match status" value="1"/>
</dbReference>
<dbReference type="PRINTS" id="PR00124">
    <property type="entry name" value="ATPASEC"/>
</dbReference>
<evidence type="ECO:0000256" key="7">
    <source>
        <dbReference type="ARBA" id="ARBA00022547"/>
    </source>
</evidence>
<evidence type="ECO:0000256" key="5">
    <source>
        <dbReference type="ARBA" id="ARBA00019317"/>
    </source>
</evidence>
<evidence type="ECO:0000256" key="3">
    <source>
        <dbReference type="ARBA" id="ARBA00006704"/>
    </source>
</evidence>
<dbReference type="GO" id="GO:0008289">
    <property type="term" value="F:lipid binding"/>
    <property type="evidence" value="ECO:0007669"/>
    <property type="project" value="UniProtKB-KW"/>
</dbReference>
<dbReference type="GO" id="GO:0015078">
    <property type="term" value="F:proton transmembrane transporter activity"/>
    <property type="evidence" value="ECO:0007669"/>
    <property type="project" value="InterPro"/>
</dbReference>
<evidence type="ECO:0000313" key="21">
    <source>
        <dbReference type="Proteomes" id="UP001239213"/>
    </source>
</evidence>
<accession>A0AAI9V6N9</accession>
<evidence type="ECO:0000313" key="20">
    <source>
        <dbReference type="EMBL" id="KAK1472886.1"/>
    </source>
</evidence>
<proteinExistence type="inferred from homology"/>
<evidence type="ECO:0000256" key="1">
    <source>
        <dbReference type="ARBA" id="ARBA00003897"/>
    </source>
</evidence>
<dbReference type="InterPro" id="IPR035921">
    <property type="entry name" value="F/V-ATP_Csub_sf"/>
</dbReference>
<dbReference type="AlphaFoldDB" id="A0AAI9V6N9"/>
<dbReference type="InterPro" id="IPR020537">
    <property type="entry name" value="ATP_synth_F0_csu_DDCD_BS"/>
</dbReference>
<comment type="caution">
    <text evidence="20">The sequence shown here is derived from an EMBL/GenBank/DDBJ whole genome shotgun (WGS) entry which is preliminary data.</text>
</comment>
<feature type="compositionally biased region" description="Polar residues" evidence="17">
    <location>
        <begin position="10"/>
        <end position="21"/>
    </location>
</feature>
<dbReference type="InterPro" id="IPR000454">
    <property type="entry name" value="ATP_synth_F0_csu"/>
</dbReference>
<dbReference type="GO" id="GO:0033177">
    <property type="term" value="C:proton-transporting two-sector ATPase complex, proton-transporting domain"/>
    <property type="evidence" value="ECO:0007669"/>
    <property type="project" value="InterPro"/>
</dbReference>
<evidence type="ECO:0000256" key="11">
    <source>
        <dbReference type="ARBA" id="ARBA00022989"/>
    </source>
</evidence>
<evidence type="ECO:0000256" key="2">
    <source>
        <dbReference type="ARBA" id="ARBA00004225"/>
    </source>
</evidence>
<dbReference type="PROSITE" id="PS00605">
    <property type="entry name" value="ATPASE_C"/>
    <property type="match status" value="1"/>
</dbReference>
<feature type="transmembrane region" description="Helical" evidence="18">
    <location>
        <begin position="266"/>
        <end position="291"/>
    </location>
</feature>
<keyword evidence="11 18" id="KW-1133">Transmembrane helix</keyword>
<name>A0AAI9V6N9_9PEZI</name>
<feature type="transmembrane region" description="Helical" evidence="18">
    <location>
        <begin position="234"/>
        <end position="254"/>
    </location>
</feature>
<dbReference type="GO" id="GO:0015986">
    <property type="term" value="P:proton motive force-driven ATP synthesis"/>
    <property type="evidence" value="ECO:0007669"/>
    <property type="project" value="InterPro"/>
</dbReference>
<dbReference type="GO" id="GO:0045259">
    <property type="term" value="C:proton-transporting ATP synthase complex"/>
    <property type="evidence" value="ECO:0007669"/>
    <property type="project" value="UniProtKB-KW"/>
</dbReference>
<dbReference type="Gene3D" id="1.20.20.10">
    <property type="entry name" value="F1F0 ATP synthase subunit C"/>
    <property type="match status" value="1"/>
</dbReference>
<comment type="subunit">
    <text evidence="4">F-type ATPases have 2 components, CF(1) - the catalytic core - and CF(0) - the membrane proton channel. CF(1) has five subunits: alpha(3), beta(3), gamma(1), delta(1), epsilon(1). CF(0) has three main subunits: a, b and c.</text>
</comment>
<comment type="function">
    <text evidence="1">Mitochondrial membrane ATP synthase (F(1)F(0) ATP synthase or Complex V) produces ATP from ADP in the presence of a proton gradient across the membrane which is generated by electron transport complexes of the respiratory chain. F-type ATPases consist of two structural domains, F(1) - containing the extramembraneous catalytic core and F(0) - containing the membrane proton channel, linked together by a central stalk and a peripheral stalk. During catalysis, ATP synthesis in the catalytic domain of F(1) is coupled via a rotary mechanism of the central stalk subunits to proton translocation. Part of the complex F(0) domain. A homomeric c-ring of probably 10 subunits is part of the complex rotary element.</text>
</comment>
<keyword evidence="6" id="KW-0813">Transport</keyword>
<gene>
    <name evidence="20" type="ORF">CCUS01_17251</name>
</gene>
<keyword evidence="12" id="KW-0406">Ion transport</keyword>
<sequence length="338" mass="36254">MIRVPGQGGISSKYTLRTPQARSKGPKINHLSDSPSLRSGIPFAVQPPDNARDRLIIFSVEPEAWLASHLDQLPPSRCPGPCPPLSTELARHLSESFSLPNLLLSFFSLLLLPSTLPTSIPICPCFLSSLPPSPSPSIPQSPLTSVTMASTRVLASRLATQMATKAARPAVRVSAMPKRTITGFSSPLQAVKRQQATTIKSSKVFTQVQAKRAYSSEIAQAMVEVSKNLGMGSAAIGLTGAGIGIGLVFAALLNGVARNPALRGQLFSYAILGFAFVEAIGLFDLMVALMAKPHGSAVLYRWKLVCGRDEVTHYSYQRKSFASPHLLLQPAYPRGSWP</sequence>
<keyword evidence="10" id="KW-0809">Transit peptide</keyword>
<keyword evidence="7" id="KW-0138">CF(0)</keyword>
<dbReference type="PANTHER" id="PTHR10031:SF13">
    <property type="entry name" value="ATP SYNTHASE SUBUNIT 9, MITOCHONDRIAL"/>
    <property type="match status" value="1"/>
</dbReference>
<dbReference type="Proteomes" id="UP001239213">
    <property type="component" value="Unassembled WGS sequence"/>
</dbReference>
<evidence type="ECO:0000256" key="13">
    <source>
        <dbReference type="ARBA" id="ARBA00023121"/>
    </source>
</evidence>
<dbReference type="EMBL" id="MPDP01000180">
    <property type="protein sequence ID" value="KAK1472886.1"/>
    <property type="molecule type" value="Genomic_DNA"/>
</dbReference>
<protein>
    <recommendedName>
        <fullName evidence="5">ATP synthase subunit 9, mitochondrial</fullName>
    </recommendedName>
    <alternativeName>
        <fullName evidence="16">Lipid-binding protein</fullName>
    </alternativeName>
</protein>
<evidence type="ECO:0000256" key="8">
    <source>
        <dbReference type="ARBA" id="ARBA00022692"/>
    </source>
</evidence>
<evidence type="ECO:0000256" key="15">
    <source>
        <dbReference type="ARBA" id="ARBA00023136"/>
    </source>
</evidence>
<evidence type="ECO:0000256" key="6">
    <source>
        <dbReference type="ARBA" id="ARBA00022448"/>
    </source>
</evidence>
<keyword evidence="9" id="KW-0375">Hydrogen ion transport</keyword>
<dbReference type="InterPro" id="IPR002379">
    <property type="entry name" value="ATPase_proteolipid_c-like_dom"/>
</dbReference>
<reference evidence="20" key="1">
    <citation type="submission" date="2016-11" db="EMBL/GenBank/DDBJ databases">
        <title>The genome sequence of Colletotrichum cuscutae.</title>
        <authorList>
            <person name="Baroncelli R."/>
        </authorList>
    </citation>
    <scope>NUCLEOTIDE SEQUENCE</scope>
    <source>
        <strain evidence="20">IMI 304802</strain>
    </source>
</reference>
<comment type="similarity">
    <text evidence="3">Belongs to the ATPase C chain family.</text>
</comment>
<dbReference type="Pfam" id="PF00137">
    <property type="entry name" value="ATP-synt_C"/>
    <property type="match status" value="1"/>
</dbReference>
<evidence type="ECO:0000256" key="16">
    <source>
        <dbReference type="ARBA" id="ARBA00030961"/>
    </source>
</evidence>
<dbReference type="FunFam" id="1.20.20.10:FF:000006">
    <property type="entry name" value="ATP synthase subunit 9, mitochondrial"/>
    <property type="match status" value="1"/>
</dbReference>
<evidence type="ECO:0000259" key="19">
    <source>
        <dbReference type="Pfam" id="PF00137"/>
    </source>
</evidence>
<evidence type="ECO:0000256" key="17">
    <source>
        <dbReference type="SAM" id="MobiDB-lite"/>
    </source>
</evidence>
<feature type="region of interest" description="Disordered" evidence="17">
    <location>
        <begin position="1"/>
        <end position="31"/>
    </location>
</feature>
<dbReference type="InterPro" id="IPR038662">
    <property type="entry name" value="ATP_synth_F0_csu_sf"/>
</dbReference>
<comment type="subcellular location">
    <subcellularLocation>
        <location evidence="2">Mitochondrion membrane</location>
        <topology evidence="2">Multi-pass membrane protein</topology>
    </subcellularLocation>
</comment>